<evidence type="ECO:0000313" key="4">
    <source>
        <dbReference type="Proteomes" id="UP001341297"/>
    </source>
</evidence>
<dbReference type="Proteomes" id="UP000036168">
    <property type="component" value="Unassembled WGS sequence"/>
</dbReference>
<comment type="caution">
    <text evidence="1">The sequence shown here is derived from an EMBL/GenBank/DDBJ whole genome shotgun (WGS) entry which is preliminary data.</text>
</comment>
<sequence length="67" mass="7648">MLSKYKAEMMETDRIDVENGFFISATKDNLDMDRICRFLSEQSYRAKGIIRAGHGNDPEHAALLRAV</sequence>
<proteinExistence type="predicted"/>
<keyword evidence="4" id="KW-1185">Reference proteome</keyword>
<dbReference type="OrthoDB" id="3216107at2"/>
<dbReference type="RefSeq" id="WP_048355617.1">
    <property type="nucleotide sequence ID" value="NZ_CP023481.1"/>
</dbReference>
<dbReference type="EMBL" id="JARRTL010000006">
    <property type="protein sequence ID" value="MEC0483914.1"/>
    <property type="molecule type" value="Genomic_DNA"/>
</dbReference>
<accession>A0A0J6E974</accession>
<evidence type="ECO:0000313" key="1">
    <source>
        <dbReference type="EMBL" id="KRT90224.1"/>
    </source>
</evidence>
<evidence type="ECO:0000313" key="2">
    <source>
        <dbReference type="EMBL" id="MEC0483914.1"/>
    </source>
</evidence>
<organism evidence="1 3">
    <name type="scientific">Bacillus glycinifermentans</name>
    <dbReference type="NCBI Taxonomy" id="1664069"/>
    <lineage>
        <taxon>Bacteria</taxon>
        <taxon>Bacillati</taxon>
        <taxon>Bacillota</taxon>
        <taxon>Bacilli</taxon>
        <taxon>Bacillales</taxon>
        <taxon>Bacillaceae</taxon>
        <taxon>Bacillus</taxon>
    </lineage>
</organism>
<protein>
    <submittedName>
        <fullName evidence="1">Uncharacterized protein</fullName>
    </submittedName>
</protein>
<reference evidence="1" key="2">
    <citation type="submission" date="2015-10" db="EMBL/GenBank/DDBJ databases">
        <authorList>
            <person name="Gilbert D.G."/>
        </authorList>
    </citation>
    <scope>NUCLEOTIDE SEQUENCE</scope>
    <source>
        <strain evidence="1">GO-13</strain>
    </source>
</reference>
<gene>
    <name evidence="1" type="ORF">AB447_206490</name>
    <name evidence="2" type="ORF">P8828_03480</name>
</gene>
<dbReference type="Proteomes" id="UP001341297">
    <property type="component" value="Unassembled WGS sequence"/>
</dbReference>
<evidence type="ECO:0000313" key="3">
    <source>
        <dbReference type="Proteomes" id="UP000036168"/>
    </source>
</evidence>
<name>A0A0J6E974_9BACI</name>
<dbReference type="PATRIC" id="fig|1664069.3.peg.3035"/>
<dbReference type="EMBL" id="LECW02000045">
    <property type="protein sequence ID" value="KRT90224.1"/>
    <property type="molecule type" value="Genomic_DNA"/>
</dbReference>
<dbReference type="AlphaFoldDB" id="A0A0J6E974"/>
<reference evidence="2 4" key="3">
    <citation type="submission" date="2023-03" db="EMBL/GenBank/DDBJ databases">
        <title>Agriculturally important microbes genome sequencing.</title>
        <authorList>
            <person name="Dunlap C."/>
        </authorList>
    </citation>
    <scope>NUCLEOTIDE SEQUENCE [LARGE SCALE GENOMIC DNA]</scope>
    <source>
        <strain evidence="2 4">CBP-3203</strain>
    </source>
</reference>
<reference evidence="1 3" key="1">
    <citation type="journal article" date="2015" name="Int. J. Syst. Evol. Microbiol.">
        <title>Bacillus glycinifermentans sp. nov., isolated from fermented soybean paste.</title>
        <authorList>
            <person name="Kim S.J."/>
            <person name="Dunlap C.A."/>
            <person name="Kwon S.W."/>
            <person name="Rooney A.P."/>
        </authorList>
    </citation>
    <scope>NUCLEOTIDE SEQUENCE [LARGE SCALE GENOMIC DNA]</scope>
    <source>
        <strain evidence="1 3">GO-13</strain>
    </source>
</reference>
<accession>A0A0J6HJ01</accession>